<dbReference type="EMBL" id="CAJVQC010102603">
    <property type="protein sequence ID" value="CAG8831972.1"/>
    <property type="molecule type" value="Genomic_DNA"/>
</dbReference>
<evidence type="ECO:0000313" key="2">
    <source>
        <dbReference type="Proteomes" id="UP000789920"/>
    </source>
</evidence>
<sequence>DGIYDNKTIATLYEPWEFYAEFIPEWYKFVVDINMDNIKSGPNSYASTSSYINAPSSY</sequence>
<reference evidence="1" key="1">
    <citation type="submission" date="2021-06" db="EMBL/GenBank/DDBJ databases">
        <authorList>
            <person name="Kallberg Y."/>
            <person name="Tangrot J."/>
            <person name="Rosling A."/>
        </authorList>
    </citation>
    <scope>NUCLEOTIDE SEQUENCE</scope>
    <source>
        <strain evidence="1">MA461A</strain>
    </source>
</reference>
<protein>
    <submittedName>
        <fullName evidence="1">180_t:CDS:1</fullName>
    </submittedName>
</protein>
<proteinExistence type="predicted"/>
<comment type="caution">
    <text evidence="1">The sequence shown here is derived from an EMBL/GenBank/DDBJ whole genome shotgun (WGS) entry which is preliminary data.</text>
</comment>
<feature type="non-terminal residue" evidence="1">
    <location>
        <position position="1"/>
    </location>
</feature>
<name>A0ACA9SAF7_9GLOM</name>
<keyword evidence="2" id="KW-1185">Reference proteome</keyword>
<accession>A0ACA9SAF7</accession>
<evidence type="ECO:0000313" key="1">
    <source>
        <dbReference type="EMBL" id="CAG8831972.1"/>
    </source>
</evidence>
<dbReference type="Proteomes" id="UP000789920">
    <property type="component" value="Unassembled WGS sequence"/>
</dbReference>
<organism evidence="1 2">
    <name type="scientific">Racocetra persica</name>
    <dbReference type="NCBI Taxonomy" id="160502"/>
    <lineage>
        <taxon>Eukaryota</taxon>
        <taxon>Fungi</taxon>
        <taxon>Fungi incertae sedis</taxon>
        <taxon>Mucoromycota</taxon>
        <taxon>Glomeromycotina</taxon>
        <taxon>Glomeromycetes</taxon>
        <taxon>Diversisporales</taxon>
        <taxon>Gigasporaceae</taxon>
        <taxon>Racocetra</taxon>
    </lineage>
</organism>
<gene>
    <name evidence="1" type="ORF">RPERSI_LOCUS28317</name>
</gene>